<evidence type="ECO:0000313" key="9">
    <source>
        <dbReference type="EMBL" id="KAK3018501.1"/>
    </source>
</evidence>
<dbReference type="InterPro" id="IPR052751">
    <property type="entry name" value="Plant_MAPKKK"/>
</dbReference>
<dbReference type="EMBL" id="JAVXUP010000934">
    <property type="protein sequence ID" value="KAK3018501.1"/>
    <property type="molecule type" value="Genomic_DNA"/>
</dbReference>
<dbReference type="PROSITE" id="PS00108">
    <property type="entry name" value="PROTEIN_KINASE_ST"/>
    <property type="match status" value="1"/>
</dbReference>
<evidence type="ECO:0000256" key="6">
    <source>
        <dbReference type="RuleBase" id="RU000304"/>
    </source>
</evidence>
<dbReference type="PANTHER" id="PTHR48011:SF5">
    <property type="entry name" value="PROTEIN KINASE DOMAIN-CONTAINING PROTEIN"/>
    <property type="match status" value="1"/>
</dbReference>
<dbReference type="SMART" id="SM00220">
    <property type="entry name" value="S_TKc"/>
    <property type="match status" value="1"/>
</dbReference>
<dbReference type="InterPro" id="IPR011009">
    <property type="entry name" value="Kinase-like_dom_sf"/>
</dbReference>
<dbReference type="GO" id="GO:0007165">
    <property type="term" value="P:signal transduction"/>
    <property type="evidence" value="ECO:0007669"/>
    <property type="project" value="TreeGrafter"/>
</dbReference>
<dbReference type="Proteomes" id="UP001188597">
    <property type="component" value="Unassembled WGS sequence"/>
</dbReference>
<protein>
    <recommendedName>
        <fullName evidence="8">Protein kinase domain-containing protein</fullName>
    </recommendedName>
</protein>
<accession>A0AA88VZQ3</accession>
<dbReference type="PROSITE" id="PS50011">
    <property type="entry name" value="PROTEIN_KINASE_DOM"/>
    <property type="match status" value="1"/>
</dbReference>
<evidence type="ECO:0000313" key="10">
    <source>
        <dbReference type="Proteomes" id="UP001188597"/>
    </source>
</evidence>
<dbReference type="CDD" id="cd06606">
    <property type="entry name" value="STKc_MAPKKK"/>
    <property type="match status" value="1"/>
</dbReference>
<keyword evidence="10" id="KW-1185">Reference proteome</keyword>
<organism evidence="9 10">
    <name type="scientific">Escallonia herrerae</name>
    <dbReference type="NCBI Taxonomy" id="1293975"/>
    <lineage>
        <taxon>Eukaryota</taxon>
        <taxon>Viridiplantae</taxon>
        <taxon>Streptophyta</taxon>
        <taxon>Embryophyta</taxon>
        <taxon>Tracheophyta</taxon>
        <taxon>Spermatophyta</taxon>
        <taxon>Magnoliopsida</taxon>
        <taxon>eudicotyledons</taxon>
        <taxon>Gunneridae</taxon>
        <taxon>Pentapetalae</taxon>
        <taxon>asterids</taxon>
        <taxon>campanulids</taxon>
        <taxon>Escalloniales</taxon>
        <taxon>Escalloniaceae</taxon>
        <taxon>Escallonia</taxon>
    </lineage>
</organism>
<dbReference type="AlphaFoldDB" id="A0AA88VZQ3"/>
<keyword evidence="2 5" id="KW-0547">Nucleotide-binding</keyword>
<evidence type="ECO:0000256" key="5">
    <source>
        <dbReference type="PROSITE-ProRule" id="PRU10141"/>
    </source>
</evidence>
<dbReference type="PANTHER" id="PTHR48011">
    <property type="entry name" value="CCR4-NOT TRANSCRIPTIONAL COMPLEX SUBUNIT CAF120-RELATED"/>
    <property type="match status" value="1"/>
</dbReference>
<evidence type="ECO:0000256" key="2">
    <source>
        <dbReference type="ARBA" id="ARBA00022741"/>
    </source>
</evidence>
<keyword evidence="4 5" id="KW-0067">ATP-binding</keyword>
<evidence type="ECO:0000256" key="1">
    <source>
        <dbReference type="ARBA" id="ARBA00022679"/>
    </source>
</evidence>
<feature type="compositionally biased region" description="Basic residues" evidence="7">
    <location>
        <begin position="333"/>
        <end position="344"/>
    </location>
</feature>
<proteinExistence type="inferred from homology"/>
<keyword evidence="6" id="KW-0723">Serine/threonine-protein kinase</keyword>
<gene>
    <name evidence="9" type="ORF">RJ639_003586</name>
</gene>
<dbReference type="InterPro" id="IPR000719">
    <property type="entry name" value="Prot_kinase_dom"/>
</dbReference>
<comment type="caution">
    <text evidence="9">The sequence shown here is derived from an EMBL/GenBank/DDBJ whole genome shotgun (WGS) entry which is preliminary data.</text>
</comment>
<dbReference type="SUPFAM" id="SSF56112">
    <property type="entry name" value="Protein kinase-like (PK-like)"/>
    <property type="match status" value="1"/>
</dbReference>
<evidence type="ECO:0000259" key="8">
    <source>
        <dbReference type="PROSITE" id="PS50011"/>
    </source>
</evidence>
<dbReference type="PROSITE" id="PS00107">
    <property type="entry name" value="PROTEIN_KINASE_ATP"/>
    <property type="match status" value="1"/>
</dbReference>
<reference evidence="9" key="1">
    <citation type="submission" date="2022-12" db="EMBL/GenBank/DDBJ databases">
        <title>Draft genome assemblies for two species of Escallonia (Escalloniales).</title>
        <authorList>
            <person name="Chanderbali A."/>
            <person name="Dervinis C."/>
            <person name="Anghel I."/>
            <person name="Soltis D."/>
            <person name="Soltis P."/>
            <person name="Zapata F."/>
        </authorList>
    </citation>
    <scope>NUCLEOTIDE SEQUENCE</scope>
    <source>
        <strain evidence="9">UCBG64.0493</strain>
        <tissue evidence="9">Leaf</tissue>
    </source>
</reference>
<comment type="similarity">
    <text evidence="6">Belongs to the protein kinase superfamily.</text>
</comment>
<feature type="domain" description="Protein kinase" evidence="8">
    <location>
        <begin position="15"/>
        <end position="275"/>
    </location>
</feature>
<evidence type="ECO:0000256" key="7">
    <source>
        <dbReference type="SAM" id="MobiDB-lite"/>
    </source>
</evidence>
<sequence>MARNILCSSPQPGEWVKGKVIGSGSFGTVYLAMSKATGSLFVVKSTESQEGLQSLENEANILENLDSPHIVKCVGQEDVSAGGNGGRKFNLFTEYAAGGSLANVAEKFEGTLDEGVIRLYTREILHGLKYLHKNGIVHSDLKCKNVLLGLSGNVKLADFGCAKRLKNSSSTQSCNFAGGTPLRMAPEVLRNEGLDFAADIWSLGCTIIEMATGNSPWGGDFSNPMAAILKIAESNERPELPRHFSKEGLDFLAKCLERNPRKRSMVEELLNHPFVSGKQEYRNTSEEDACSPASVLDLGLHDGDDESEESSDGNERLSRIAFSTSCHGEKNRTSHRHGNSHRHLNGSDLVSSGNWVTVRTGRLRSEILLRHGRKGGSGSMLDGSKCTDSLLGPNVKDELLQVDEIRDNATVKLGQCEAFYAGMYPQCLA</sequence>
<evidence type="ECO:0000256" key="4">
    <source>
        <dbReference type="ARBA" id="ARBA00022840"/>
    </source>
</evidence>
<dbReference type="InterPro" id="IPR008271">
    <property type="entry name" value="Ser/Thr_kinase_AS"/>
</dbReference>
<keyword evidence="1" id="KW-0808">Transferase</keyword>
<dbReference type="InterPro" id="IPR017441">
    <property type="entry name" value="Protein_kinase_ATP_BS"/>
</dbReference>
<feature type="compositionally biased region" description="Acidic residues" evidence="7">
    <location>
        <begin position="303"/>
        <end position="312"/>
    </location>
</feature>
<dbReference type="Gene3D" id="1.10.510.10">
    <property type="entry name" value="Transferase(Phosphotransferase) domain 1"/>
    <property type="match status" value="1"/>
</dbReference>
<dbReference type="GO" id="GO:0005524">
    <property type="term" value="F:ATP binding"/>
    <property type="evidence" value="ECO:0007669"/>
    <property type="project" value="UniProtKB-UniRule"/>
</dbReference>
<keyword evidence="3" id="KW-0418">Kinase</keyword>
<dbReference type="Pfam" id="PF00069">
    <property type="entry name" value="Pkinase"/>
    <property type="match status" value="1"/>
</dbReference>
<name>A0AA88VZQ3_9ASTE</name>
<evidence type="ECO:0000256" key="3">
    <source>
        <dbReference type="ARBA" id="ARBA00022777"/>
    </source>
</evidence>
<dbReference type="GO" id="GO:0004674">
    <property type="term" value="F:protein serine/threonine kinase activity"/>
    <property type="evidence" value="ECO:0007669"/>
    <property type="project" value="UniProtKB-KW"/>
</dbReference>
<feature type="binding site" evidence="5">
    <location>
        <position position="44"/>
    </location>
    <ligand>
        <name>ATP</name>
        <dbReference type="ChEBI" id="CHEBI:30616"/>
    </ligand>
</feature>
<feature type="region of interest" description="Disordered" evidence="7">
    <location>
        <begin position="295"/>
        <end position="345"/>
    </location>
</feature>